<feature type="compositionally biased region" description="Gly residues" evidence="1">
    <location>
        <begin position="1"/>
        <end position="10"/>
    </location>
</feature>
<dbReference type="Pfam" id="PF23086">
    <property type="entry name" value="Tudor_Coilin"/>
    <property type="match status" value="1"/>
</dbReference>
<dbReference type="Proteomes" id="UP000075714">
    <property type="component" value="Unassembled WGS sequence"/>
</dbReference>
<dbReference type="EMBL" id="LSYV01000018">
    <property type="protein sequence ID" value="KXZ50140.1"/>
    <property type="molecule type" value="Genomic_DNA"/>
</dbReference>
<organism evidence="3 4">
    <name type="scientific">Gonium pectorale</name>
    <name type="common">Green alga</name>
    <dbReference type="NCBI Taxonomy" id="33097"/>
    <lineage>
        <taxon>Eukaryota</taxon>
        <taxon>Viridiplantae</taxon>
        <taxon>Chlorophyta</taxon>
        <taxon>core chlorophytes</taxon>
        <taxon>Chlorophyceae</taxon>
        <taxon>CS clade</taxon>
        <taxon>Chlamydomonadales</taxon>
        <taxon>Volvocaceae</taxon>
        <taxon>Gonium</taxon>
    </lineage>
</organism>
<dbReference type="AlphaFoldDB" id="A0A150GLF5"/>
<sequence>MPGGAGGGGASSSDSSDIDGSDSDDDSDSSDDEDSDSEGGVAAGAAQGAVAVGDVLAYKLLEVGADMCPRVSPWRQGRVAAWDAGARSLVLRPHPNPRIHPLAAELEALRKRMAAELGDGADPRGAGGL</sequence>
<dbReference type="PANTHER" id="PTHR15197">
    <property type="entry name" value="COILIN P80"/>
    <property type="match status" value="1"/>
</dbReference>
<evidence type="ECO:0000259" key="2">
    <source>
        <dbReference type="Pfam" id="PF23086"/>
    </source>
</evidence>
<reference evidence="4" key="1">
    <citation type="journal article" date="2016" name="Nat. Commun.">
        <title>The Gonium pectorale genome demonstrates co-option of cell cycle regulation during the evolution of multicellularity.</title>
        <authorList>
            <person name="Hanschen E.R."/>
            <person name="Marriage T.N."/>
            <person name="Ferris P.J."/>
            <person name="Hamaji T."/>
            <person name="Toyoda A."/>
            <person name="Fujiyama A."/>
            <person name="Neme R."/>
            <person name="Noguchi H."/>
            <person name="Minakuchi Y."/>
            <person name="Suzuki M."/>
            <person name="Kawai-Toyooka H."/>
            <person name="Smith D.R."/>
            <person name="Sparks H."/>
            <person name="Anderson J."/>
            <person name="Bakaric R."/>
            <person name="Luria V."/>
            <person name="Karger A."/>
            <person name="Kirschner M.W."/>
            <person name="Durand P.M."/>
            <person name="Michod R.E."/>
            <person name="Nozaki H."/>
            <person name="Olson B.J."/>
        </authorList>
    </citation>
    <scope>NUCLEOTIDE SEQUENCE [LARGE SCALE GENOMIC DNA]</scope>
    <source>
        <strain evidence="4">NIES-2863</strain>
    </source>
</reference>
<dbReference type="InterPro" id="IPR056398">
    <property type="entry name" value="Tudor_Coilin"/>
</dbReference>
<evidence type="ECO:0000256" key="1">
    <source>
        <dbReference type="SAM" id="MobiDB-lite"/>
    </source>
</evidence>
<dbReference type="STRING" id="33097.A0A150GLF5"/>
<dbReference type="PANTHER" id="PTHR15197:SF0">
    <property type="entry name" value="COILIN"/>
    <property type="match status" value="1"/>
</dbReference>
<keyword evidence="4" id="KW-1185">Reference proteome</keyword>
<accession>A0A150GLF5</accession>
<protein>
    <recommendedName>
        <fullName evidence="2">Coilin tudor domain-containing protein</fullName>
    </recommendedName>
</protein>
<dbReference type="GO" id="GO:0030619">
    <property type="term" value="F:U1 snRNA binding"/>
    <property type="evidence" value="ECO:0007669"/>
    <property type="project" value="TreeGrafter"/>
</dbReference>
<dbReference type="GO" id="GO:0030620">
    <property type="term" value="F:U2 snRNA binding"/>
    <property type="evidence" value="ECO:0007669"/>
    <property type="project" value="TreeGrafter"/>
</dbReference>
<feature type="domain" description="Coilin tudor" evidence="2">
    <location>
        <begin position="50"/>
        <end position="102"/>
    </location>
</feature>
<feature type="region of interest" description="Disordered" evidence="1">
    <location>
        <begin position="1"/>
        <end position="45"/>
    </location>
</feature>
<evidence type="ECO:0000313" key="3">
    <source>
        <dbReference type="EMBL" id="KXZ50140.1"/>
    </source>
</evidence>
<dbReference type="GO" id="GO:0015030">
    <property type="term" value="C:Cajal body"/>
    <property type="evidence" value="ECO:0007669"/>
    <property type="project" value="TreeGrafter"/>
</dbReference>
<dbReference type="GO" id="GO:0000387">
    <property type="term" value="P:spliceosomal snRNP assembly"/>
    <property type="evidence" value="ECO:0007669"/>
    <property type="project" value="TreeGrafter"/>
</dbReference>
<comment type="caution">
    <text evidence="3">The sequence shown here is derived from an EMBL/GenBank/DDBJ whole genome shotgun (WGS) entry which is preliminary data.</text>
</comment>
<dbReference type="OrthoDB" id="74813at2759"/>
<proteinExistence type="predicted"/>
<feature type="compositionally biased region" description="Acidic residues" evidence="1">
    <location>
        <begin position="16"/>
        <end position="37"/>
    </location>
</feature>
<name>A0A150GLF5_GONPE</name>
<dbReference type="InterPro" id="IPR024822">
    <property type="entry name" value="Coilin"/>
</dbReference>
<gene>
    <name evidence="3" type="ORF">GPECTOR_17g776</name>
</gene>
<evidence type="ECO:0000313" key="4">
    <source>
        <dbReference type="Proteomes" id="UP000075714"/>
    </source>
</evidence>